<comment type="caution">
    <text evidence="1">The sequence shown here is derived from an EMBL/GenBank/DDBJ whole genome shotgun (WGS) entry which is preliminary data.</text>
</comment>
<proteinExistence type="predicted"/>
<name>A0A1Y4QHY3_9FIRM</name>
<evidence type="ECO:0000313" key="1">
    <source>
        <dbReference type="EMBL" id="OUQ04866.1"/>
    </source>
</evidence>
<accession>A0A1Y4QHY3</accession>
<protein>
    <submittedName>
        <fullName evidence="1">Uncharacterized protein</fullName>
    </submittedName>
</protein>
<evidence type="ECO:0000313" key="2">
    <source>
        <dbReference type="Proteomes" id="UP000196258"/>
    </source>
</evidence>
<reference evidence="2" key="1">
    <citation type="submission" date="2017-04" db="EMBL/GenBank/DDBJ databases">
        <title>Function of individual gut microbiota members based on whole genome sequencing of pure cultures obtained from chicken caecum.</title>
        <authorList>
            <person name="Medvecky M."/>
            <person name="Cejkova D."/>
            <person name="Polansky O."/>
            <person name="Karasova D."/>
            <person name="Kubasova T."/>
            <person name="Cizek A."/>
            <person name="Rychlik I."/>
        </authorList>
    </citation>
    <scope>NUCLEOTIDE SEQUENCE [LARGE SCALE GENOMIC DNA]</scope>
    <source>
        <strain evidence="2">An149</strain>
    </source>
</reference>
<gene>
    <name evidence="1" type="ORF">B5E91_07585</name>
</gene>
<organism evidence="1 2">
    <name type="scientific">Thomasclavelia spiroformis</name>
    <dbReference type="NCBI Taxonomy" id="29348"/>
    <lineage>
        <taxon>Bacteria</taxon>
        <taxon>Bacillati</taxon>
        <taxon>Bacillota</taxon>
        <taxon>Erysipelotrichia</taxon>
        <taxon>Erysipelotrichales</taxon>
        <taxon>Coprobacillaceae</taxon>
        <taxon>Thomasclavelia</taxon>
    </lineage>
</organism>
<dbReference type="Proteomes" id="UP000196258">
    <property type="component" value="Unassembled WGS sequence"/>
</dbReference>
<dbReference type="EMBL" id="NFLB01000008">
    <property type="protein sequence ID" value="OUQ04866.1"/>
    <property type="molecule type" value="Genomic_DNA"/>
</dbReference>
<sequence length="183" mass="21323">MKKIIVGLIVVVIAIVLALFAFQKKDDEVIVQINDLKTELKTSTHQNIINAGYTRMDNKDNVNLYNQKPGINLYTMEQNVKNNSVMAIGLTINDNITTLKIGDYNLLKMNKEELSKEFDLIEIVDLVKFVYEDDYFVCLNYQDNKLVDFAITYNVNGNMSVRGTEIFYEEYKQQWQDEIENIW</sequence>
<dbReference type="RefSeq" id="WP_087256549.1">
    <property type="nucleotide sequence ID" value="NZ_NFLB01000008.1"/>
</dbReference>
<dbReference type="AlphaFoldDB" id="A0A1Y4QHY3"/>